<dbReference type="Proteomes" id="UP000218505">
    <property type="component" value="Chromosome"/>
</dbReference>
<comment type="similarity">
    <text evidence="1 3">Belongs to the short-chain dehydrogenases/reductases (SDR) family.</text>
</comment>
<evidence type="ECO:0000256" key="1">
    <source>
        <dbReference type="ARBA" id="ARBA00006484"/>
    </source>
</evidence>
<dbReference type="PANTHER" id="PTHR44196:SF1">
    <property type="entry name" value="DEHYDROGENASE_REDUCTASE SDR FAMILY MEMBER 7B"/>
    <property type="match status" value="1"/>
</dbReference>
<dbReference type="SUPFAM" id="SSF51735">
    <property type="entry name" value="NAD(P)-binding Rossmann-fold domains"/>
    <property type="match status" value="1"/>
</dbReference>
<dbReference type="GO" id="GO:0016491">
    <property type="term" value="F:oxidoreductase activity"/>
    <property type="evidence" value="ECO:0007669"/>
    <property type="project" value="UniProtKB-KW"/>
</dbReference>
<name>A0A290YYR2_9PSEU</name>
<accession>A0A290YYR2</accession>
<dbReference type="InterPro" id="IPR036291">
    <property type="entry name" value="NAD(P)-bd_dom_sf"/>
</dbReference>
<evidence type="ECO:0000256" key="2">
    <source>
        <dbReference type="ARBA" id="ARBA00023002"/>
    </source>
</evidence>
<gene>
    <name evidence="4" type="ORF">CNX65_00185</name>
</gene>
<keyword evidence="5" id="KW-1185">Reference proteome</keyword>
<reference evidence="4" key="1">
    <citation type="submission" date="2017-09" db="EMBL/GenBank/DDBJ databases">
        <title>Complete Genome Sequence of ansamitocin-producing Bacterium Actinosynnema pretiosum X47.</title>
        <authorList>
            <person name="Cao G."/>
            <person name="Zong G."/>
            <person name="Zhong C."/>
            <person name="Fu J."/>
        </authorList>
    </citation>
    <scope>NUCLEOTIDE SEQUENCE [LARGE SCALE GENOMIC DNA]</scope>
    <source>
        <strain evidence="4">X47</strain>
    </source>
</reference>
<evidence type="ECO:0000313" key="4">
    <source>
        <dbReference type="EMBL" id="ATE51896.1"/>
    </source>
</evidence>
<dbReference type="AlphaFoldDB" id="A0A290YYR2"/>
<dbReference type="RefSeq" id="WP_096490947.1">
    <property type="nucleotide sequence ID" value="NZ_CP023445.1"/>
</dbReference>
<dbReference type="EMBL" id="CP023445">
    <property type="protein sequence ID" value="ATE51896.1"/>
    <property type="molecule type" value="Genomic_DNA"/>
</dbReference>
<proteinExistence type="inferred from homology"/>
<dbReference type="PANTHER" id="PTHR44196">
    <property type="entry name" value="DEHYDROGENASE/REDUCTASE SDR FAMILY MEMBER 7B"/>
    <property type="match status" value="1"/>
</dbReference>
<dbReference type="KEGG" id="apre:CNX65_00185"/>
<dbReference type="PRINTS" id="PR00081">
    <property type="entry name" value="GDHRDH"/>
</dbReference>
<evidence type="ECO:0000313" key="5">
    <source>
        <dbReference type="Proteomes" id="UP000218505"/>
    </source>
</evidence>
<dbReference type="GO" id="GO:0016020">
    <property type="term" value="C:membrane"/>
    <property type="evidence" value="ECO:0007669"/>
    <property type="project" value="TreeGrafter"/>
</dbReference>
<protein>
    <submittedName>
        <fullName evidence="4">Short-chain dehydrogenase</fullName>
    </submittedName>
</protein>
<organism evidence="4 5">
    <name type="scientific">Actinosynnema pretiosum</name>
    <dbReference type="NCBI Taxonomy" id="42197"/>
    <lineage>
        <taxon>Bacteria</taxon>
        <taxon>Bacillati</taxon>
        <taxon>Actinomycetota</taxon>
        <taxon>Actinomycetes</taxon>
        <taxon>Pseudonocardiales</taxon>
        <taxon>Pseudonocardiaceae</taxon>
        <taxon>Actinosynnema</taxon>
    </lineage>
</organism>
<evidence type="ECO:0000256" key="3">
    <source>
        <dbReference type="RuleBase" id="RU000363"/>
    </source>
</evidence>
<keyword evidence="2" id="KW-0560">Oxidoreductase</keyword>
<dbReference type="InterPro" id="IPR002347">
    <property type="entry name" value="SDR_fam"/>
</dbReference>
<dbReference type="Pfam" id="PF00106">
    <property type="entry name" value="adh_short"/>
    <property type="match status" value="1"/>
</dbReference>
<dbReference type="Gene3D" id="3.40.50.720">
    <property type="entry name" value="NAD(P)-binding Rossmann-like Domain"/>
    <property type="match status" value="1"/>
</dbReference>
<dbReference type="PRINTS" id="PR00080">
    <property type="entry name" value="SDRFAMILY"/>
</dbReference>
<sequence length="255" mass="26986">MRVLVTGASQGIGAAVAERFAAEGAEVHLVARGAVALAAVVERITARGGWAVAHVADLADERLVLALAEEVGPVDVLVNNAGIGRWLFLDDTAPDELRGMTALPYSSYALLTSLLLPAMRERGSGRLVFLNSPASRIAIPGATGYTAARWAVRGLVAALRQDLRGTGVGVTEVVPGAVRSNYFDNNPGSAERIPRVVSRLVPTLTPERVAAEVVKAVARGRSEVVFPWQIKLFDLVGRVIPGAVAYLAWRTGVHR</sequence>